<evidence type="ECO:0000256" key="4">
    <source>
        <dbReference type="ARBA" id="ARBA00022692"/>
    </source>
</evidence>
<evidence type="ECO:0000313" key="10">
    <source>
        <dbReference type="Proteomes" id="UP000199039"/>
    </source>
</evidence>
<dbReference type="AlphaFoldDB" id="A0A1G6KIF1"/>
<name>A0A1G6KIF1_9MICO</name>
<feature type="transmembrane region" description="Helical" evidence="7">
    <location>
        <begin position="56"/>
        <end position="83"/>
    </location>
</feature>
<feature type="transmembrane region" description="Helical" evidence="7">
    <location>
        <begin position="140"/>
        <end position="165"/>
    </location>
</feature>
<keyword evidence="6 7" id="KW-0472">Membrane</keyword>
<dbReference type="EMBL" id="FMYH01000002">
    <property type="protein sequence ID" value="SDC30096.1"/>
    <property type="molecule type" value="Genomic_DNA"/>
</dbReference>
<dbReference type="InterPro" id="IPR032816">
    <property type="entry name" value="VTT_dom"/>
</dbReference>
<dbReference type="RefSeq" id="WP_093182185.1">
    <property type="nucleotide sequence ID" value="NZ_FMYH01000002.1"/>
</dbReference>
<keyword evidence="3" id="KW-1003">Cell membrane</keyword>
<evidence type="ECO:0000256" key="7">
    <source>
        <dbReference type="SAM" id="Phobius"/>
    </source>
</evidence>
<dbReference type="Proteomes" id="UP000199039">
    <property type="component" value="Unassembled WGS sequence"/>
</dbReference>
<gene>
    <name evidence="9" type="ORF">SAMN05216410_1591</name>
</gene>
<evidence type="ECO:0000259" key="8">
    <source>
        <dbReference type="Pfam" id="PF09335"/>
    </source>
</evidence>
<proteinExistence type="inferred from homology"/>
<evidence type="ECO:0000256" key="2">
    <source>
        <dbReference type="ARBA" id="ARBA00010792"/>
    </source>
</evidence>
<feature type="transmembrane region" description="Helical" evidence="7">
    <location>
        <begin position="7"/>
        <end position="28"/>
    </location>
</feature>
<dbReference type="PANTHER" id="PTHR42709">
    <property type="entry name" value="ALKALINE PHOSPHATASE LIKE PROTEIN"/>
    <property type="match status" value="1"/>
</dbReference>
<dbReference type="STRING" id="1814289.SAMN05216410_1591"/>
<dbReference type="PANTHER" id="PTHR42709:SF6">
    <property type="entry name" value="UNDECAPRENYL PHOSPHATE TRANSPORTER A"/>
    <property type="match status" value="1"/>
</dbReference>
<dbReference type="Pfam" id="PF09335">
    <property type="entry name" value="VTT_dom"/>
    <property type="match status" value="1"/>
</dbReference>
<reference evidence="9 10" key="1">
    <citation type="submission" date="2016-09" db="EMBL/GenBank/DDBJ databases">
        <authorList>
            <person name="Capua I."/>
            <person name="De Benedictis P."/>
            <person name="Joannis T."/>
            <person name="Lombin L.H."/>
            <person name="Cattoli G."/>
        </authorList>
    </citation>
    <scope>NUCLEOTIDE SEQUENCE [LARGE SCALE GENOMIC DNA]</scope>
    <source>
        <strain evidence="9 10">ISLP-3</strain>
    </source>
</reference>
<sequence length="229" mass="23577">MLDGLEVWAATLAASPWILAIVIAFVFIDAFFPPIPSESLIIGVAALASSSAGPNLWLLVAAAAVGAFAGDLLAYTIGARLPIRRLPFMRGRQMQAAFAWADGALLDRPAPLIIAARYIPVGRVAVNMTAGSARYPLRRFLPLSAIAAGTWAVYSTLIGLGAGTWLNGNPLLAVVLGVVGGGAIGFGVDWVLGRALRVRGAGEVARKPALAPLRSCAAAPAGRSGSAPW</sequence>
<keyword evidence="5 7" id="KW-1133">Transmembrane helix</keyword>
<evidence type="ECO:0000256" key="3">
    <source>
        <dbReference type="ARBA" id="ARBA00022475"/>
    </source>
</evidence>
<evidence type="ECO:0000256" key="1">
    <source>
        <dbReference type="ARBA" id="ARBA00004651"/>
    </source>
</evidence>
<keyword evidence="10" id="KW-1185">Reference proteome</keyword>
<accession>A0A1G6KIF1</accession>
<comment type="subcellular location">
    <subcellularLocation>
        <location evidence="1">Cell membrane</location>
        <topology evidence="1">Multi-pass membrane protein</topology>
    </subcellularLocation>
</comment>
<dbReference type="OrthoDB" id="162303at2"/>
<evidence type="ECO:0000313" key="9">
    <source>
        <dbReference type="EMBL" id="SDC30096.1"/>
    </source>
</evidence>
<organism evidence="9 10">
    <name type="scientific">Sanguibacter gelidistatuariae</name>
    <dbReference type="NCBI Taxonomy" id="1814289"/>
    <lineage>
        <taxon>Bacteria</taxon>
        <taxon>Bacillati</taxon>
        <taxon>Actinomycetota</taxon>
        <taxon>Actinomycetes</taxon>
        <taxon>Micrococcales</taxon>
        <taxon>Sanguibacteraceae</taxon>
        <taxon>Sanguibacter</taxon>
    </lineage>
</organism>
<feature type="transmembrane region" description="Helical" evidence="7">
    <location>
        <begin position="171"/>
        <end position="192"/>
    </location>
</feature>
<protein>
    <submittedName>
        <fullName evidence="9">Membrane protein DedA, SNARE-associated domain</fullName>
    </submittedName>
</protein>
<dbReference type="GO" id="GO:0005886">
    <property type="term" value="C:plasma membrane"/>
    <property type="evidence" value="ECO:0007669"/>
    <property type="project" value="UniProtKB-SubCell"/>
</dbReference>
<keyword evidence="4 7" id="KW-0812">Transmembrane</keyword>
<feature type="domain" description="VTT" evidence="8">
    <location>
        <begin position="35"/>
        <end position="159"/>
    </location>
</feature>
<evidence type="ECO:0000256" key="6">
    <source>
        <dbReference type="ARBA" id="ARBA00023136"/>
    </source>
</evidence>
<comment type="similarity">
    <text evidence="2">Belongs to the DedA family.</text>
</comment>
<evidence type="ECO:0000256" key="5">
    <source>
        <dbReference type="ARBA" id="ARBA00022989"/>
    </source>
</evidence>
<dbReference type="InterPro" id="IPR051311">
    <property type="entry name" value="DedA_domain"/>
</dbReference>